<comment type="cofactor">
    <cofactor evidence="1">
        <name>[4Fe-4S] cluster</name>
        <dbReference type="ChEBI" id="CHEBI:49883"/>
    </cofactor>
</comment>
<dbReference type="RefSeq" id="WP_014261563.1">
    <property type="nucleotide sequence ID" value="NC_016629.1"/>
</dbReference>
<dbReference type="PROSITE" id="PS51918">
    <property type="entry name" value="RADICAL_SAM"/>
    <property type="match status" value="1"/>
</dbReference>
<name>F3YZC7_DESAF</name>
<evidence type="ECO:0000256" key="2">
    <source>
        <dbReference type="ARBA" id="ARBA00022691"/>
    </source>
</evidence>
<dbReference type="HOGENOM" id="CLU_021572_4_5_7"/>
<dbReference type="GO" id="GO:0051539">
    <property type="term" value="F:4 iron, 4 sulfur cluster binding"/>
    <property type="evidence" value="ECO:0007669"/>
    <property type="project" value="UniProtKB-KW"/>
</dbReference>
<evidence type="ECO:0000256" key="1">
    <source>
        <dbReference type="ARBA" id="ARBA00001966"/>
    </source>
</evidence>
<dbReference type="SUPFAM" id="SSF102114">
    <property type="entry name" value="Radical SAM enzymes"/>
    <property type="match status" value="1"/>
</dbReference>
<dbReference type="CDD" id="cd01335">
    <property type="entry name" value="Radical_SAM"/>
    <property type="match status" value="1"/>
</dbReference>
<evidence type="ECO:0000256" key="5">
    <source>
        <dbReference type="ARBA" id="ARBA00023014"/>
    </source>
</evidence>
<protein>
    <submittedName>
        <fullName evidence="8">Radical SAM domain protein</fullName>
    </submittedName>
</protein>
<dbReference type="SFLD" id="SFLDS00029">
    <property type="entry name" value="Radical_SAM"/>
    <property type="match status" value="1"/>
</dbReference>
<feature type="domain" description="B12-binding" evidence="6">
    <location>
        <begin position="2"/>
        <end position="149"/>
    </location>
</feature>
<dbReference type="Pfam" id="PF04055">
    <property type="entry name" value="Radical_SAM"/>
    <property type="match status" value="1"/>
</dbReference>
<dbReference type="InterPro" id="IPR023404">
    <property type="entry name" value="rSAM_horseshoe"/>
</dbReference>
<evidence type="ECO:0000259" key="7">
    <source>
        <dbReference type="PROSITE" id="PS51918"/>
    </source>
</evidence>
<keyword evidence="2" id="KW-0949">S-adenosyl-L-methionine</keyword>
<dbReference type="PROSITE" id="PS51332">
    <property type="entry name" value="B12_BINDING"/>
    <property type="match status" value="1"/>
</dbReference>
<dbReference type="SUPFAM" id="SSF52242">
    <property type="entry name" value="Cobalamin (vitamin B12)-binding domain"/>
    <property type="match status" value="1"/>
</dbReference>
<sequence>MSKVFLLATNTTTDPYPVYPLGMAVVARALTDAGHEVRQFDFLVSGRDTAGLESAIKRFAPDCVGLSLRNIDNVDSFSGESGWYLTQARELTQLCREASGAPVIIGGPAFSIMPEEILDYLGADFGIVGEGEKAFPELLARLARGEQPERITRSSGPGLTGRDMAQPLLVRELVDFYVGGSGMVNLQTKRGCPFKCVYCTYPCIEGRVLRLREPEAVVEDLARMNAEFAIDHVFFTDSVFNDPGGHYLEVAEALIKSGLNIKWSAFFKPMPITAGELALLKRSGLYAVELGTDASCDATLAGLDKSFSFAEALAFNQACVAQEIPVAHFVMFAGPGETMDTVREGLANLERLEQCVVFAFSGIRILPGTRLLDIARAQGVLADDTPLLKPAYYFSPHVDVQAMHEAMLTSFAGRRERIFPPSEGQARMEVMQRFGYRGLMWDKLISFRKDKPRRVKT</sequence>
<keyword evidence="3" id="KW-0479">Metal-binding</keyword>
<dbReference type="STRING" id="690850.Desaf_3679"/>
<keyword evidence="5" id="KW-0411">Iron-sulfur</keyword>
<proteinExistence type="predicted"/>
<dbReference type="GO" id="GO:0005829">
    <property type="term" value="C:cytosol"/>
    <property type="evidence" value="ECO:0007669"/>
    <property type="project" value="TreeGrafter"/>
</dbReference>
<dbReference type="InterPro" id="IPR036724">
    <property type="entry name" value="Cobalamin-bd_sf"/>
</dbReference>
<dbReference type="SFLD" id="SFLDG01123">
    <property type="entry name" value="methyltransferase_(Class_B)"/>
    <property type="match status" value="1"/>
</dbReference>
<dbReference type="CDD" id="cd02068">
    <property type="entry name" value="radical_SAM_B12_BD"/>
    <property type="match status" value="1"/>
</dbReference>
<dbReference type="Proteomes" id="UP000007844">
    <property type="component" value="Chromosome"/>
</dbReference>
<dbReference type="Pfam" id="PF02310">
    <property type="entry name" value="B12-binding"/>
    <property type="match status" value="1"/>
</dbReference>
<dbReference type="AlphaFoldDB" id="F3YZC7"/>
<dbReference type="InterPro" id="IPR006158">
    <property type="entry name" value="Cobalamin-bd"/>
</dbReference>
<evidence type="ECO:0000256" key="4">
    <source>
        <dbReference type="ARBA" id="ARBA00023004"/>
    </source>
</evidence>
<keyword evidence="4" id="KW-0408">Iron</keyword>
<gene>
    <name evidence="8" type="ORF">Desaf_3679</name>
</gene>
<dbReference type="GO" id="GO:0031419">
    <property type="term" value="F:cobalamin binding"/>
    <property type="evidence" value="ECO:0007669"/>
    <property type="project" value="InterPro"/>
</dbReference>
<evidence type="ECO:0000313" key="8">
    <source>
        <dbReference type="EMBL" id="EGJ51956.1"/>
    </source>
</evidence>
<dbReference type="InterPro" id="IPR023969">
    <property type="entry name" value="CHP04072_B12-bd/rSAM"/>
</dbReference>
<organism evidence="8 9">
    <name type="scientific">Desulfocurvibacter africanus subsp. africanus str. Walvis Bay</name>
    <dbReference type="NCBI Taxonomy" id="690850"/>
    <lineage>
        <taxon>Bacteria</taxon>
        <taxon>Pseudomonadati</taxon>
        <taxon>Thermodesulfobacteriota</taxon>
        <taxon>Desulfovibrionia</taxon>
        <taxon>Desulfovibrionales</taxon>
        <taxon>Desulfovibrionaceae</taxon>
        <taxon>Desulfocurvibacter</taxon>
    </lineage>
</organism>
<dbReference type="Gene3D" id="3.40.50.280">
    <property type="entry name" value="Cobalamin-binding domain"/>
    <property type="match status" value="1"/>
</dbReference>
<dbReference type="GO" id="GO:0003824">
    <property type="term" value="F:catalytic activity"/>
    <property type="evidence" value="ECO:0007669"/>
    <property type="project" value="InterPro"/>
</dbReference>
<dbReference type="InterPro" id="IPR034466">
    <property type="entry name" value="Methyltransferase_Class_B"/>
</dbReference>
<dbReference type="SMART" id="SM00729">
    <property type="entry name" value="Elp3"/>
    <property type="match status" value="1"/>
</dbReference>
<evidence type="ECO:0000256" key="3">
    <source>
        <dbReference type="ARBA" id="ARBA00022723"/>
    </source>
</evidence>
<keyword evidence="9" id="KW-1185">Reference proteome</keyword>
<evidence type="ECO:0000259" key="6">
    <source>
        <dbReference type="PROSITE" id="PS51332"/>
    </source>
</evidence>
<dbReference type="GO" id="GO:0046872">
    <property type="term" value="F:metal ion binding"/>
    <property type="evidence" value="ECO:0007669"/>
    <property type="project" value="UniProtKB-KW"/>
</dbReference>
<dbReference type="SFLD" id="SFLDG01082">
    <property type="entry name" value="B12-binding_domain_containing"/>
    <property type="match status" value="1"/>
</dbReference>
<dbReference type="NCBIfam" id="TIGR04072">
    <property type="entry name" value="rSAM_ladder_B12"/>
    <property type="match status" value="1"/>
</dbReference>
<dbReference type="PANTHER" id="PTHR43409:SF16">
    <property type="entry name" value="SLR0320 PROTEIN"/>
    <property type="match status" value="1"/>
</dbReference>
<dbReference type="Gene3D" id="3.80.30.20">
    <property type="entry name" value="tm_1862 like domain"/>
    <property type="match status" value="1"/>
</dbReference>
<dbReference type="InterPro" id="IPR058240">
    <property type="entry name" value="rSAM_sf"/>
</dbReference>
<dbReference type="KEGG" id="daf:Desaf_3679"/>
<dbReference type="eggNOG" id="COG1032">
    <property type="taxonomic scope" value="Bacteria"/>
</dbReference>
<dbReference type="InterPro" id="IPR051198">
    <property type="entry name" value="BchE-like"/>
</dbReference>
<evidence type="ECO:0000313" key="9">
    <source>
        <dbReference type="Proteomes" id="UP000007844"/>
    </source>
</evidence>
<feature type="domain" description="Radical SAM core" evidence="7">
    <location>
        <begin position="178"/>
        <end position="397"/>
    </location>
</feature>
<reference evidence="8 9" key="1">
    <citation type="journal article" date="2011" name="J. Bacteriol.">
        <title>Genome sequence of the mercury-methylating and pleomorphic Desulfovibrio africanus Strain Walvis Bay.</title>
        <authorList>
            <person name="Brown S.D."/>
            <person name="Wall J.D."/>
            <person name="Kucken A.M."/>
            <person name="Gilmour C.C."/>
            <person name="Podar M."/>
            <person name="Brandt C.C."/>
            <person name="Teshima H."/>
            <person name="Detter J.C."/>
            <person name="Han C.S."/>
            <person name="Land M.L."/>
            <person name="Lucas S."/>
            <person name="Han J."/>
            <person name="Pennacchio L."/>
            <person name="Nolan M."/>
            <person name="Pitluck S."/>
            <person name="Woyke T."/>
            <person name="Goodwin L."/>
            <person name="Palumbo A.V."/>
            <person name="Elias D.A."/>
        </authorList>
    </citation>
    <scope>NUCLEOTIDE SEQUENCE [LARGE SCALE GENOMIC DNA]</scope>
    <source>
        <strain evidence="8 9">Walvis Bay</strain>
    </source>
</reference>
<dbReference type="EMBL" id="CP003221">
    <property type="protein sequence ID" value="EGJ51956.1"/>
    <property type="molecule type" value="Genomic_DNA"/>
</dbReference>
<dbReference type="PANTHER" id="PTHR43409">
    <property type="entry name" value="ANAEROBIC MAGNESIUM-PROTOPORPHYRIN IX MONOMETHYL ESTER CYCLASE-RELATED"/>
    <property type="match status" value="1"/>
</dbReference>
<accession>F3YZC7</accession>
<dbReference type="InterPro" id="IPR006638">
    <property type="entry name" value="Elp3/MiaA/NifB-like_rSAM"/>
</dbReference>
<dbReference type="InterPro" id="IPR007197">
    <property type="entry name" value="rSAM"/>
</dbReference>